<dbReference type="GO" id="GO:0006508">
    <property type="term" value="P:proteolysis"/>
    <property type="evidence" value="ECO:0007669"/>
    <property type="project" value="UniProtKB-KW"/>
</dbReference>
<evidence type="ECO:0000313" key="6">
    <source>
        <dbReference type="EMBL" id="SDX23623.1"/>
    </source>
</evidence>
<dbReference type="RefSeq" id="WP_093034983.1">
    <property type="nucleotide sequence ID" value="NZ_FNNZ01000018.1"/>
</dbReference>
<sequence length="368" mass="39459">MHAFALSRFLFWFVIFFLIALASRPWIEDLFIRYQAEPRAIMARGELAADEQTTIAIFETISPSVVYITTSGRVMDLLSRNLLEVPRGTGSGFMWDRHGHVVTNYHVVADVQAAYVRLSNQRVYEAALVGVSPEHDIAVLRIDSGAGGPPPVAIGSSHDLKVGQKVFAIGNPFGLDYSLTGGVISALDRTIPSDEGRTIEHLIQTDAAINPGNSGGPLIDSAGRVIGMNTAIFSPSGNFAGIGFAVPVDTINRVVPRLIAYGRYVRPALGVITDGDLSRRLAESVGVEGVVILQVQEGSPAARAGLRAATMSKNGDLVAADLIVAVDGQDVDSVERLIELLDAYRVGDKVVLRVYRDGQLIEVDVVLG</sequence>
<keyword evidence="7" id="KW-1185">Reference proteome</keyword>
<name>A0A1H3A1Z7_THIRO</name>
<dbReference type="SUPFAM" id="SSF50156">
    <property type="entry name" value="PDZ domain-like"/>
    <property type="match status" value="1"/>
</dbReference>
<evidence type="ECO:0000313" key="7">
    <source>
        <dbReference type="Proteomes" id="UP000198816"/>
    </source>
</evidence>
<dbReference type="FunFam" id="2.40.10.10:FF:000001">
    <property type="entry name" value="Periplasmic serine protease DegS"/>
    <property type="match status" value="1"/>
</dbReference>
<dbReference type="Pfam" id="PF13365">
    <property type="entry name" value="Trypsin_2"/>
    <property type="match status" value="1"/>
</dbReference>
<accession>A0A1H3A1Z7</accession>
<dbReference type="InterPro" id="IPR001940">
    <property type="entry name" value="Peptidase_S1C"/>
</dbReference>
<dbReference type="PANTHER" id="PTHR43343">
    <property type="entry name" value="PEPTIDASE S12"/>
    <property type="match status" value="1"/>
</dbReference>
<dbReference type="InterPro" id="IPR051201">
    <property type="entry name" value="Chloro_Bact_Ser_Proteases"/>
</dbReference>
<evidence type="ECO:0000256" key="2">
    <source>
        <dbReference type="ARBA" id="ARBA00022670"/>
    </source>
</evidence>
<keyword evidence="2" id="KW-0645">Protease</keyword>
<dbReference type="Proteomes" id="UP000198816">
    <property type="component" value="Unassembled WGS sequence"/>
</dbReference>
<dbReference type="InterPro" id="IPR001478">
    <property type="entry name" value="PDZ"/>
</dbReference>
<dbReference type="PRINTS" id="PR00834">
    <property type="entry name" value="PROTEASES2C"/>
</dbReference>
<dbReference type="EMBL" id="FNNZ01000018">
    <property type="protein sequence ID" value="SDX23623.1"/>
    <property type="molecule type" value="Genomic_DNA"/>
</dbReference>
<dbReference type="PROSITE" id="PS50106">
    <property type="entry name" value="PDZ"/>
    <property type="match status" value="1"/>
</dbReference>
<dbReference type="SUPFAM" id="SSF50494">
    <property type="entry name" value="Trypsin-like serine proteases"/>
    <property type="match status" value="1"/>
</dbReference>
<keyword evidence="3" id="KW-0378">Hydrolase</keyword>
<evidence type="ECO:0000259" key="5">
    <source>
        <dbReference type="PROSITE" id="PS50106"/>
    </source>
</evidence>
<evidence type="ECO:0000256" key="3">
    <source>
        <dbReference type="ARBA" id="ARBA00022801"/>
    </source>
</evidence>
<dbReference type="InterPro" id="IPR043504">
    <property type="entry name" value="Peptidase_S1_PA_chymotrypsin"/>
</dbReference>
<feature type="domain" description="PDZ" evidence="5">
    <location>
        <begin position="258"/>
        <end position="358"/>
    </location>
</feature>
<dbReference type="InterPro" id="IPR036034">
    <property type="entry name" value="PDZ_sf"/>
</dbReference>
<dbReference type="Gene3D" id="2.40.10.10">
    <property type="entry name" value="Trypsin-like serine proteases"/>
    <property type="match status" value="2"/>
</dbReference>
<dbReference type="GO" id="GO:0004252">
    <property type="term" value="F:serine-type endopeptidase activity"/>
    <property type="evidence" value="ECO:0007669"/>
    <property type="project" value="InterPro"/>
</dbReference>
<organism evidence="6 7">
    <name type="scientific">Thiocapsa roseopersicina</name>
    <dbReference type="NCBI Taxonomy" id="1058"/>
    <lineage>
        <taxon>Bacteria</taxon>
        <taxon>Pseudomonadati</taxon>
        <taxon>Pseudomonadota</taxon>
        <taxon>Gammaproteobacteria</taxon>
        <taxon>Chromatiales</taxon>
        <taxon>Chromatiaceae</taxon>
        <taxon>Thiocapsa</taxon>
    </lineage>
</organism>
<dbReference type="PANTHER" id="PTHR43343:SF3">
    <property type="entry name" value="PROTEASE DO-LIKE 8, CHLOROPLASTIC"/>
    <property type="match status" value="1"/>
</dbReference>
<proteinExistence type="inferred from homology"/>
<comment type="similarity">
    <text evidence="1">Belongs to the peptidase S1C family.</text>
</comment>
<dbReference type="STRING" id="1058.SAMN05421783_11816"/>
<keyword evidence="4" id="KW-0720">Serine protease</keyword>
<evidence type="ECO:0000256" key="4">
    <source>
        <dbReference type="ARBA" id="ARBA00022825"/>
    </source>
</evidence>
<reference evidence="7" key="1">
    <citation type="submission" date="2016-10" db="EMBL/GenBank/DDBJ databases">
        <authorList>
            <person name="Varghese N."/>
            <person name="Submissions S."/>
        </authorList>
    </citation>
    <scope>NUCLEOTIDE SEQUENCE [LARGE SCALE GENOMIC DNA]</scope>
    <source>
        <strain evidence="7">DSM 217</strain>
    </source>
</reference>
<dbReference type="AlphaFoldDB" id="A0A1H3A1Z7"/>
<protein>
    <submittedName>
        <fullName evidence="6">DegP2 peptidase. Serine peptidase. MEROPS family S01B</fullName>
    </submittedName>
</protein>
<gene>
    <name evidence="6" type="ORF">SAMN05421783_11816</name>
</gene>
<dbReference type="SMART" id="SM00228">
    <property type="entry name" value="PDZ"/>
    <property type="match status" value="1"/>
</dbReference>
<dbReference type="Pfam" id="PF13180">
    <property type="entry name" value="PDZ_2"/>
    <property type="match status" value="1"/>
</dbReference>
<dbReference type="InterPro" id="IPR009003">
    <property type="entry name" value="Peptidase_S1_PA"/>
</dbReference>
<dbReference type="Gene3D" id="2.30.42.10">
    <property type="match status" value="1"/>
</dbReference>
<dbReference type="OrthoDB" id="9758917at2"/>
<evidence type="ECO:0000256" key="1">
    <source>
        <dbReference type="ARBA" id="ARBA00010541"/>
    </source>
</evidence>